<accession>A0ACB7T8K7</accession>
<proteinExistence type="predicted"/>
<gene>
    <name evidence="1" type="ORF">HPB50_006636</name>
</gene>
<protein>
    <submittedName>
        <fullName evidence="1">Uncharacterized protein</fullName>
    </submittedName>
</protein>
<name>A0ACB7T8K7_HYAAI</name>
<dbReference type="Proteomes" id="UP000821845">
    <property type="component" value="Chromosome 10"/>
</dbReference>
<comment type="caution">
    <text evidence="1">The sequence shown here is derived from an EMBL/GenBank/DDBJ whole genome shotgun (WGS) entry which is preliminary data.</text>
</comment>
<evidence type="ECO:0000313" key="2">
    <source>
        <dbReference type="Proteomes" id="UP000821845"/>
    </source>
</evidence>
<reference evidence="1" key="1">
    <citation type="submission" date="2020-05" db="EMBL/GenBank/DDBJ databases">
        <title>Large-scale comparative analyses of tick genomes elucidate their genetic diversity and vector capacities.</title>
        <authorList>
            <person name="Jia N."/>
            <person name="Wang J."/>
            <person name="Shi W."/>
            <person name="Du L."/>
            <person name="Sun Y."/>
            <person name="Zhan W."/>
            <person name="Jiang J."/>
            <person name="Wang Q."/>
            <person name="Zhang B."/>
            <person name="Ji P."/>
            <person name="Sakyi L.B."/>
            <person name="Cui X."/>
            <person name="Yuan T."/>
            <person name="Jiang B."/>
            <person name="Yang W."/>
            <person name="Lam T.T.-Y."/>
            <person name="Chang Q."/>
            <person name="Ding S."/>
            <person name="Wang X."/>
            <person name="Zhu J."/>
            <person name="Ruan X."/>
            <person name="Zhao L."/>
            <person name="Wei J."/>
            <person name="Que T."/>
            <person name="Du C."/>
            <person name="Cheng J."/>
            <person name="Dai P."/>
            <person name="Han X."/>
            <person name="Huang E."/>
            <person name="Gao Y."/>
            <person name="Liu J."/>
            <person name="Shao H."/>
            <person name="Ye R."/>
            <person name="Li L."/>
            <person name="Wei W."/>
            <person name="Wang X."/>
            <person name="Wang C."/>
            <person name="Yang T."/>
            <person name="Huo Q."/>
            <person name="Li W."/>
            <person name="Guo W."/>
            <person name="Chen H."/>
            <person name="Zhou L."/>
            <person name="Ni X."/>
            <person name="Tian J."/>
            <person name="Zhou Y."/>
            <person name="Sheng Y."/>
            <person name="Liu T."/>
            <person name="Pan Y."/>
            <person name="Xia L."/>
            <person name="Li J."/>
            <person name="Zhao F."/>
            <person name="Cao W."/>
        </authorList>
    </citation>
    <scope>NUCLEOTIDE SEQUENCE</scope>
    <source>
        <strain evidence="1">Hyas-2018</strain>
    </source>
</reference>
<organism evidence="1 2">
    <name type="scientific">Hyalomma asiaticum</name>
    <name type="common">Tick</name>
    <dbReference type="NCBI Taxonomy" id="266040"/>
    <lineage>
        <taxon>Eukaryota</taxon>
        <taxon>Metazoa</taxon>
        <taxon>Ecdysozoa</taxon>
        <taxon>Arthropoda</taxon>
        <taxon>Chelicerata</taxon>
        <taxon>Arachnida</taxon>
        <taxon>Acari</taxon>
        <taxon>Parasitiformes</taxon>
        <taxon>Ixodida</taxon>
        <taxon>Ixodoidea</taxon>
        <taxon>Ixodidae</taxon>
        <taxon>Hyalomminae</taxon>
        <taxon>Hyalomma</taxon>
    </lineage>
</organism>
<evidence type="ECO:0000313" key="1">
    <source>
        <dbReference type="EMBL" id="KAH6942494.1"/>
    </source>
</evidence>
<dbReference type="EMBL" id="CM023490">
    <property type="protein sequence ID" value="KAH6942494.1"/>
    <property type="molecule type" value="Genomic_DNA"/>
</dbReference>
<keyword evidence="2" id="KW-1185">Reference proteome</keyword>
<sequence>MESLFGTLSSGISDMLDVRAALSGLEKILKTGTAAANVTSNVAHADTVTSAPLPGSVSSSQPACTSSALVSSAANTDVQTPPSLKKSVVVLQRLTTSVLPRYLPSLQISATVYVGGYIACVVGEKVNCENCVSLCMKPVTNQPLLQQTHNQGRGGLLYPSNQLLFILDTL</sequence>